<name>A0AAN6JSR0_9BASI</name>
<dbReference type="PROSITE" id="PS50011">
    <property type="entry name" value="PROTEIN_KINASE_DOM"/>
    <property type="match status" value="1"/>
</dbReference>
<keyword evidence="3" id="KW-1185">Reference proteome</keyword>
<sequence>MNWAQRGLRLTVVHRGALINIVLYSHGSPQRPSVVLPGDSYGKVLFDAVQSSWPASAKIDDGDEEGRWLPRLEYKGDDPTVCQQEQRLLALVCSSLPRLLQEAQQQTGASLCGSQLWAEITTSDRYADQEAHAGIDLVGDLFRNIALDNLPSLSEAQYSSMHRIDMSAIKGYLGRTPGHDGEWRSNVLPVSAVIPAQSELADVELVFKTICISTPPTLSREHQILIELDGLPEGIPLFWTDTSAFLGELAVLATMPAHPNVIPAPLALVTVADGSKLVGWLQRRFEDHPADDLASEKRSHLEAQRRLRLALELCRGLQHLWRHGFYHPDLSLDNTLLDGDRLILMDFQPHTTYNNKDGPTAPEAAGHWDVVLSDDQAFSYERCHRPVSRRGTIMEDWPEEMPGEVMERLLVFSLGSVLSRLLQCRVVFSSADQDDFFPFPLYQHTQVPTPGDNSAQEAWETLLPSLS</sequence>
<reference evidence="2" key="1">
    <citation type="journal article" date="2023" name="PhytoFront">
        <title>Draft Genome Resources of Seven Strains of Tilletia horrida, Causal Agent of Kernel Smut of Rice.</title>
        <authorList>
            <person name="Khanal S."/>
            <person name="Antony Babu S."/>
            <person name="Zhou X.G."/>
        </authorList>
    </citation>
    <scope>NUCLEOTIDE SEQUENCE</scope>
    <source>
        <strain evidence="2">TX3</strain>
    </source>
</reference>
<dbReference type="AlphaFoldDB" id="A0AAN6JSR0"/>
<protein>
    <recommendedName>
        <fullName evidence="1">Protein kinase domain-containing protein</fullName>
    </recommendedName>
</protein>
<dbReference type="GO" id="GO:0005524">
    <property type="term" value="F:ATP binding"/>
    <property type="evidence" value="ECO:0007669"/>
    <property type="project" value="InterPro"/>
</dbReference>
<comment type="caution">
    <text evidence="2">The sequence shown here is derived from an EMBL/GenBank/DDBJ whole genome shotgun (WGS) entry which is preliminary data.</text>
</comment>
<feature type="domain" description="Protein kinase" evidence="1">
    <location>
        <begin position="147"/>
        <end position="467"/>
    </location>
</feature>
<dbReference type="InterPro" id="IPR011009">
    <property type="entry name" value="Kinase-like_dom_sf"/>
</dbReference>
<dbReference type="InterPro" id="IPR000719">
    <property type="entry name" value="Prot_kinase_dom"/>
</dbReference>
<dbReference type="SUPFAM" id="SSF56112">
    <property type="entry name" value="Protein kinase-like (PK-like)"/>
    <property type="match status" value="1"/>
</dbReference>
<dbReference type="Gene3D" id="1.10.510.10">
    <property type="entry name" value="Transferase(Phosphotransferase) domain 1"/>
    <property type="match status" value="1"/>
</dbReference>
<evidence type="ECO:0000313" key="3">
    <source>
        <dbReference type="Proteomes" id="UP001176521"/>
    </source>
</evidence>
<accession>A0AAN6JSR0</accession>
<dbReference type="EMBL" id="JAPDMQ010000071">
    <property type="protein sequence ID" value="KAK0536756.1"/>
    <property type="molecule type" value="Genomic_DNA"/>
</dbReference>
<evidence type="ECO:0000259" key="1">
    <source>
        <dbReference type="PROSITE" id="PS50011"/>
    </source>
</evidence>
<dbReference type="Proteomes" id="UP001176521">
    <property type="component" value="Unassembled WGS sequence"/>
</dbReference>
<gene>
    <name evidence="2" type="ORF">OC842_001855</name>
</gene>
<evidence type="ECO:0000313" key="2">
    <source>
        <dbReference type="EMBL" id="KAK0536756.1"/>
    </source>
</evidence>
<proteinExistence type="predicted"/>
<organism evidence="2 3">
    <name type="scientific">Tilletia horrida</name>
    <dbReference type="NCBI Taxonomy" id="155126"/>
    <lineage>
        <taxon>Eukaryota</taxon>
        <taxon>Fungi</taxon>
        <taxon>Dikarya</taxon>
        <taxon>Basidiomycota</taxon>
        <taxon>Ustilaginomycotina</taxon>
        <taxon>Exobasidiomycetes</taxon>
        <taxon>Tilletiales</taxon>
        <taxon>Tilletiaceae</taxon>
        <taxon>Tilletia</taxon>
    </lineage>
</organism>
<dbReference type="GO" id="GO:0004672">
    <property type="term" value="F:protein kinase activity"/>
    <property type="evidence" value="ECO:0007669"/>
    <property type="project" value="InterPro"/>
</dbReference>